<sequence length="218" mass="23426">MDPFPLLRDALDGLLSASGVAGFVEHAGDLETALAKCAARRVDIVVTDVDLTGRHDGIRLCRQIKRVPQPPRVLVLSSVTTPEIVADCVSSGADSFVHRSANPDVVVVAITTMIEARQPIWFVGGGATGRRQEGETLTAVSAMANLTSREREVLSLVLLRFSNDEIAARLHLAKQTVKNYVSSTLQKLGFASRAELFASPFGAQYHDVVHRLVPAGVC</sequence>
<dbReference type="CDD" id="cd06170">
    <property type="entry name" value="LuxR_C_like"/>
    <property type="match status" value="1"/>
</dbReference>
<feature type="domain" description="HTH luxR-type" evidence="4">
    <location>
        <begin position="139"/>
        <end position="204"/>
    </location>
</feature>
<proteinExistence type="predicted"/>
<feature type="domain" description="Response regulatory" evidence="5">
    <location>
        <begin position="1"/>
        <end position="114"/>
    </location>
</feature>
<evidence type="ECO:0000259" key="5">
    <source>
        <dbReference type="PROSITE" id="PS50110"/>
    </source>
</evidence>
<dbReference type="InterPro" id="IPR000792">
    <property type="entry name" value="Tscrpt_reg_LuxR_C"/>
</dbReference>
<reference evidence="6 7" key="1">
    <citation type="submission" date="2020-08" db="EMBL/GenBank/DDBJ databases">
        <title>Amycolatopsis sp. nov. DR6-1 isolated from Dendrobium heterocarpum.</title>
        <authorList>
            <person name="Tedsree N."/>
            <person name="Kuncharoen N."/>
            <person name="Likhitwitayawuid K."/>
            <person name="Tanasupawat S."/>
        </authorList>
    </citation>
    <scope>NUCLEOTIDE SEQUENCE [LARGE SCALE GENOMIC DNA]</scope>
    <source>
        <strain evidence="6 7">DR6-1</strain>
    </source>
</reference>
<dbReference type="GO" id="GO:0006355">
    <property type="term" value="P:regulation of DNA-templated transcription"/>
    <property type="evidence" value="ECO:0007669"/>
    <property type="project" value="InterPro"/>
</dbReference>
<evidence type="ECO:0000256" key="3">
    <source>
        <dbReference type="PROSITE-ProRule" id="PRU00169"/>
    </source>
</evidence>
<dbReference type="SMART" id="SM00448">
    <property type="entry name" value="REC"/>
    <property type="match status" value="1"/>
</dbReference>
<dbReference type="InterPro" id="IPR001789">
    <property type="entry name" value="Sig_transdc_resp-reg_receiver"/>
</dbReference>
<feature type="modified residue" description="4-aspartylphosphate" evidence="3">
    <location>
        <position position="48"/>
    </location>
</feature>
<organism evidence="6 7">
    <name type="scientific">Amycolatopsis dendrobii</name>
    <dbReference type="NCBI Taxonomy" id="2760662"/>
    <lineage>
        <taxon>Bacteria</taxon>
        <taxon>Bacillati</taxon>
        <taxon>Actinomycetota</taxon>
        <taxon>Actinomycetes</taxon>
        <taxon>Pseudonocardiales</taxon>
        <taxon>Pseudonocardiaceae</taxon>
        <taxon>Amycolatopsis</taxon>
    </lineage>
</organism>
<dbReference type="SMART" id="SM00421">
    <property type="entry name" value="HTH_LUXR"/>
    <property type="match status" value="1"/>
</dbReference>
<evidence type="ECO:0000256" key="2">
    <source>
        <dbReference type="ARBA" id="ARBA00023125"/>
    </source>
</evidence>
<dbReference type="CDD" id="cd17535">
    <property type="entry name" value="REC_NarL-like"/>
    <property type="match status" value="1"/>
</dbReference>
<evidence type="ECO:0000256" key="1">
    <source>
        <dbReference type="ARBA" id="ARBA00022553"/>
    </source>
</evidence>
<evidence type="ECO:0000313" key="6">
    <source>
        <dbReference type="EMBL" id="MBB1154455.1"/>
    </source>
</evidence>
<dbReference type="PRINTS" id="PR00038">
    <property type="entry name" value="HTHLUXR"/>
</dbReference>
<dbReference type="InterPro" id="IPR036388">
    <property type="entry name" value="WH-like_DNA-bd_sf"/>
</dbReference>
<evidence type="ECO:0000259" key="4">
    <source>
        <dbReference type="PROSITE" id="PS50043"/>
    </source>
</evidence>
<dbReference type="EMBL" id="JACGZW010000004">
    <property type="protein sequence ID" value="MBB1154455.1"/>
    <property type="molecule type" value="Genomic_DNA"/>
</dbReference>
<gene>
    <name evidence="6" type="ORF">H4281_15035</name>
</gene>
<dbReference type="InterPro" id="IPR039420">
    <property type="entry name" value="WalR-like"/>
</dbReference>
<evidence type="ECO:0000313" key="7">
    <source>
        <dbReference type="Proteomes" id="UP000526734"/>
    </source>
</evidence>
<dbReference type="PROSITE" id="PS50110">
    <property type="entry name" value="RESPONSE_REGULATORY"/>
    <property type="match status" value="1"/>
</dbReference>
<dbReference type="InterPro" id="IPR058245">
    <property type="entry name" value="NreC/VraR/RcsB-like_REC"/>
</dbReference>
<keyword evidence="7" id="KW-1185">Reference proteome</keyword>
<dbReference type="Proteomes" id="UP000526734">
    <property type="component" value="Unassembled WGS sequence"/>
</dbReference>
<dbReference type="Gene3D" id="3.40.50.2300">
    <property type="match status" value="1"/>
</dbReference>
<keyword evidence="1 3" id="KW-0597">Phosphoprotein</keyword>
<dbReference type="SUPFAM" id="SSF52172">
    <property type="entry name" value="CheY-like"/>
    <property type="match status" value="1"/>
</dbReference>
<dbReference type="Pfam" id="PF00072">
    <property type="entry name" value="Response_reg"/>
    <property type="match status" value="1"/>
</dbReference>
<dbReference type="Pfam" id="PF00196">
    <property type="entry name" value="GerE"/>
    <property type="match status" value="1"/>
</dbReference>
<dbReference type="InterPro" id="IPR011006">
    <property type="entry name" value="CheY-like_superfamily"/>
</dbReference>
<dbReference type="GO" id="GO:0000160">
    <property type="term" value="P:phosphorelay signal transduction system"/>
    <property type="evidence" value="ECO:0007669"/>
    <property type="project" value="InterPro"/>
</dbReference>
<dbReference type="GO" id="GO:0003677">
    <property type="term" value="F:DNA binding"/>
    <property type="evidence" value="ECO:0007669"/>
    <property type="project" value="UniProtKB-KW"/>
</dbReference>
<keyword evidence="2" id="KW-0238">DNA-binding</keyword>
<comment type="caution">
    <text evidence="6">The sequence shown here is derived from an EMBL/GenBank/DDBJ whole genome shotgun (WGS) entry which is preliminary data.</text>
</comment>
<dbReference type="PROSITE" id="PS50043">
    <property type="entry name" value="HTH_LUXR_2"/>
    <property type="match status" value="1"/>
</dbReference>
<dbReference type="AlphaFoldDB" id="A0A7W3ZAQ8"/>
<dbReference type="SUPFAM" id="SSF46894">
    <property type="entry name" value="C-terminal effector domain of the bipartite response regulators"/>
    <property type="match status" value="1"/>
</dbReference>
<dbReference type="InterPro" id="IPR016032">
    <property type="entry name" value="Sig_transdc_resp-reg_C-effctor"/>
</dbReference>
<protein>
    <submittedName>
        <fullName evidence="6">Response regulator transcription factor</fullName>
    </submittedName>
</protein>
<accession>A0A7W3ZAQ8</accession>
<dbReference type="PANTHER" id="PTHR43214">
    <property type="entry name" value="TWO-COMPONENT RESPONSE REGULATOR"/>
    <property type="match status" value="1"/>
</dbReference>
<name>A0A7W3ZAQ8_9PSEU</name>
<dbReference type="RefSeq" id="WP_182891495.1">
    <property type="nucleotide sequence ID" value="NZ_JACGZW010000004.1"/>
</dbReference>
<dbReference type="Gene3D" id="1.10.10.10">
    <property type="entry name" value="Winged helix-like DNA-binding domain superfamily/Winged helix DNA-binding domain"/>
    <property type="match status" value="1"/>
</dbReference>